<dbReference type="GO" id="GO:0004523">
    <property type="term" value="F:RNA-DNA hybrid ribonuclease activity"/>
    <property type="evidence" value="ECO:0007669"/>
    <property type="project" value="InterPro"/>
</dbReference>
<dbReference type="PANTHER" id="PTHR46387:SF2">
    <property type="entry name" value="RIBONUCLEASE HI"/>
    <property type="match status" value="1"/>
</dbReference>
<dbReference type="CDD" id="cd09279">
    <property type="entry name" value="RNase_HI_like"/>
    <property type="match status" value="1"/>
</dbReference>
<dbReference type="PROSITE" id="PS50879">
    <property type="entry name" value="RNASE_H_1"/>
    <property type="match status" value="1"/>
</dbReference>
<dbReference type="InterPro" id="IPR036397">
    <property type="entry name" value="RNaseH_sf"/>
</dbReference>
<dbReference type="Gene3D" id="3.30.420.10">
    <property type="entry name" value="Ribonuclease H-like superfamily/Ribonuclease H"/>
    <property type="match status" value="1"/>
</dbReference>
<organism evidence="2">
    <name type="scientific">marine metagenome</name>
    <dbReference type="NCBI Taxonomy" id="408172"/>
    <lineage>
        <taxon>unclassified sequences</taxon>
        <taxon>metagenomes</taxon>
        <taxon>ecological metagenomes</taxon>
    </lineage>
</organism>
<sequence length="185" mass="20689">MSDLTARQKGLLHKLFSPDNIKALSTLVNDSTETDWSDLYAALISEKSDISATVYIDGASEPHNFTAGIGGIFFRDGVPDKEFYSFSENIGSATNNEAEYTALIRALELSLELNISQLTIFSDSELIVKQINLEYKVKNERLQKLHSSARAMLAEFVWTLQHVSREKNKKADALSKQALTKEVKE</sequence>
<gene>
    <name evidence="2" type="ORF">METZ01_LOCUS21820</name>
</gene>
<proteinExistence type="predicted"/>
<feature type="domain" description="RNase H type-1" evidence="1">
    <location>
        <begin position="48"/>
        <end position="180"/>
    </location>
</feature>
<reference evidence="2" key="1">
    <citation type="submission" date="2018-05" db="EMBL/GenBank/DDBJ databases">
        <authorList>
            <person name="Lanie J.A."/>
            <person name="Ng W.-L."/>
            <person name="Kazmierczak K.M."/>
            <person name="Andrzejewski T.M."/>
            <person name="Davidsen T.M."/>
            <person name="Wayne K.J."/>
            <person name="Tettelin H."/>
            <person name="Glass J.I."/>
            <person name="Rusch D."/>
            <person name="Podicherti R."/>
            <person name="Tsui H.-C.T."/>
            <person name="Winkler M.E."/>
        </authorList>
    </citation>
    <scope>NUCLEOTIDE SEQUENCE</scope>
</reference>
<name>A0A381PPK8_9ZZZZ</name>
<dbReference type="Pfam" id="PF13456">
    <property type="entry name" value="RVT_3"/>
    <property type="match status" value="1"/>
</dbReference>
<evidence type="ECO:0000259" key="1">
    <source>
        <dbReference type="PROSITE" id="PS50879"/>
    </source>
</evidence>
<protein>
    <recommendedName>
        <fullName evidence="1">RNase H type-1 domain-containing protein</fullName>
    </recommendedName>
</protein>
<dbReference type="SUPFAM" id="SSF53098">
    <property type="entry name" value="Ribonuclease H-like"/>
    <property type="match status" value="1"/>
</dbReference>
<dbReference type="EMBL" id="UINC01001049">
    <property type="protein sequence ID" value="SUZ68966.1"/>
    <property type="molecule type" value="Genomic_DNA"/>
</dbReference>
<dbReference type="AlphaFoldDB" id="A0A381PPK8"/>
<dbReference type="GO" id="GO:0003676">
    <property type="term" value="F:nucleic acid binding"/>
    <property type="evidence" value="ECO:0007669"/>
    <property type="project" value="InterPro"/>
</dbReference>
<evidence type="ECO:0000313" key="2">
    <source>
        <dbReference type="EMBL" id="SUZ68966.1"/>
    </source>
</evidence>
<dbReference type="PANTHER" id="PTHR46387">
    <property type="entry name" value="POLYNUCLEOTIDYL TRANSFERASE, RIBONUCLEASE H-LIKE SUPERFAMILY PROTEIN"/>
    <property type="match status" value="1"/>
</dbReference>
<dbReference type="InterPro" id="IPR012337">
    <property type="entry name" value="RNaseH-like_sf"/>
</dbReference>
<dbReference type="InterPro" id="IPR002156">
    <property type="entry name" value="RNaseH_domain"/>
</dbReference>
<accession>A0A381PPK8</accession>